<evidence type="ECO:0000259" key="7">
    <source>
        <dbReference type="PROSITE" id="PS50035"/>
    </source>
</evidence>
<dbReference type="InterPro" id="IPR001736">
    <property type="entry name" value="PLipase_D/transphosphatidylase"/>
</dbReference>
<evidence type="ECO:0000256" key="6">
    <source>
        <dbReference type="ARBA" id="ARBA00023098"/>
    </source>
</evidence>
<sequence>MELLKSEFANRLIDGIVLSKREIRIFTYVLSFHFFRNSSKSTQVYLSLADAKRRGVDIRVIVDSPKRNRPNFNVNNFAVRKLIDVDIPVRMPAGGRTGHAKLAVFDNLFAILGSHNITDSSFKNPFELSVIVTEPELVKNCIEWFDVIWSRKTEDWGW</sequence>
<evidence type="ECO:0000256" key="1">
    <source>
        <dbReference type="ARBA" id="ARBA00000798"/>
    </source>
</evidence>
<evidence type="ECO:0000256" key="3">
    <source>
        <dbReference type="ARBA" id="ARBA00012027"/>
    </source>
</evidence>
<dbReference type="PROSITE" id="PS50035">
    <property type="entry name" value="PLD"/>
    <property type="match status" value="1"/>
</dbReference>
<dbReference type="Proteomes" id="UP000886070">
    <property type="component" value="Unassembled WGS sequence"/>
</dbReference>
<evidence type="ECO:0000256" key="5">
    <source>
        <dbReference type="ARBA" id="ARBA00022963"/>
    </source>
</evidence>
<reference evidence="8" key="1">
    <citation type="journal article" date="2020" name="mSystems">
        <title>Genome- and Community-Level Interaction Insights into Carbon Utilization and Element Cycling Functions of Hydrothermarchaeota in Hydrothermal Sediment.</title>
        <authorList>
            <person name="Zhou Z."/>
            <person name="Liu Y."/>
            <person name="Xu W."/>
            <person name="Pan J."/>
            <person name="Luo Z.H."/>
            <person name="Li M."/>
        </authorList>
    </citation>
    <scope>NUCLEOTIDE SEQUENCE [LARGE SCALE GENOMIC DNA]</scope>
    <source>
        <strain evidence="8">HyVt-92</strain>
    </source>
</reference>
<dbReference type="EMBL" id="DRTT01000029">
    <property type="protein sequence ID" value="HHF98056.1"/>
    <property type="molecule type" value="Genomic_DNA"/>
</dbReference>
<dbReference type="GO" id="GO:0016042">
    <property type="term" value="P:lipid catabolic process"/>
    <property type="evidence" value="ECO:0007669"/>
    <property type="project" value="UniProtKB-KW"/>
</dbReference>
<organism evidence="8">
    <name type="scientific">Aerophobetes bacterium</name>
    <dbReference type="NCBI Taxonomy" id="2030807"/>
    <lineage>
        <taxon>Bacteria</taxon>
        <taxon>Candidatus Aerophobota</taxon>
    </lineage>
</organism>
<name>A0A7V5LYH3_UNCAE</name>
<keyword evidence="5" id="KW-0442">Lipid degradation</keyword>
<dbReference type="SUPFAM" id="SSF56024">
    <property type="entry name" value="Phospholipase D/nuclease"/>
    <property type="match status" value="1"/>
</dbReference>
<dbReference type="InterPro" id="IPR051406">
    <property type="entry name" value="PLD_domain"/>
</dbReference>
<dbReference type="Pfam" id="PF13091">
    <property type="entry name" value="PLDc_2"/>
    <property type="match status" value="1"/>
</dbReference>
<dbReference type="InterPro" id="IPR025202">
    <property type="entry name" value="PLD-like_dom"/>
</dbReference>
<dbReference type="GO" id="GO:0004630">
    <property type="term" value="F:phospholipase D activity"/>
    <property type="evidence" value="ECO:0007669"/>
    <property type="project" value="UniProtKB-EC"/>
</dbReference>
<accession>A0A7V5LYH3</accession>
<dbReference type="PANTHER" id="PTHR43856">
    <property type="entry name" value="CARDIOLIPIN HYDROLASE"/>
    <property type="match status" value="1"/>
</dbReference>
<dbReference type="GO" id="GO:0006793">
    <property type="term" value="P:phosphorus metabolic process"/>
    <property type="evidence" value="ECO:0007669"/>
    <property type="project" value="UniProtKB-ARBA"/>
</dbReference>
<dbReference type="AlphaFoldDB" id="A0A7V5LYH3"/>
<dbReference type="Gene3D" id="3.30.870.10">
    <property type="entry name" value="Endonuclease Chain A"/>
    <property type="match status" value="1"/>
</dbReference>
<dbReference type="EC" id="3.1.4.4" evidence="3"/>
<protein>
    <recommendedName>
        <fullName evidence="3">phospholipase D</fullName>
        <ecNumber evidence="3">3.1.4.4</ecNumber>
    </recommendedName>
</protein>
<feature type="domain" description="PLD phosphodiesterase" evidence="7">
    <location>
        <begin position="94"/>
        <end position="121"/>
    </location>
</feature>
<comment type="similarity">
    <text evidence="2">Belongs to the phospholipase D family.</text>
</comment>
<gene>
    <name evidence="8" type="ORF">ENL39_01020</name>
</gene>
<evidence type="ECO:0000313" key="8">
    <source>
        <dbReference type="EMBL" id="HHF98056.1"/>
    </source>
</evidence>
<evidence type="ECO:0000256" key="2">
    <source>
        <dbReference type="ARBA" id="ARBA00008664"/>
    </source>
</evidence>
<comment type="caution">
    <text evidence="8">The sequence shown here is derived from an EMBL/GenBank/DDBJ whole genome shotgun (WGS) entry which is preliminary data.</text>
</comment>
<comment type="catalytic activity">
    <reaction evidence="1">
        <text>a 1,2-diacyl-sn-glycero-3-phosphocholine + H2O = a 1,2-diacyl-sn-glycero-3-phosphate + choline + H(+)</text>
        <dbReference type="Rhea" id="RHEA:14445"/>
        <dbReference type="ChEBI" id="CHEBI:15354"/>
        <dbReference type="ChEBI" id="CHEBI:15377"/>
        <dbReference type="ChEBI" id="CHEBI:15378"/>
        <dbReference type="ChEBI" id="CHEBI:57643"/>
        <dbReference type="ChEBI" id="CHEBI:58608"/>
        <dbReference type="EC" id="3.1.4.4"/>
    </reaction>
</comment>
<keyword evidence="6" id="KW-0443">Lipid metabolism</keyword>
<proteinExistence type="inferred from homology"/>
<keyword evidence="4" id="KW-0378">Hydrolase</keyword>
<dbReference type="GO" id="GO:0016891">
    <property type="term" value="F:RNA endonuclease activity producing 5'-phosphomonoesters, hydrolytic mechanism"/>
    <property type="evidence" value="ECO:0007669"/>
    <property type="project" value="TreeGrafter"/>
</dbReference>
<dbReference type="PANTHER" id="PTHR43856:SF1">
    <property type="entry name" value="MITOCHONDRIAL CARDIOLIPIN HYDROLASE"/>
    <property type="match status" value="1"/>
</dbReference>
<evidence type="ECO:0000256" key="4">
    <source>
        <dbReference type="ARBA" id="ARBA00022801"/>
    </source>
</evidence>